<accession>A0A1B6W0B3</accession>
<organism evidence="1 2">
    <name type="scientific">Eikenella halliae</name>
    <dbReference type="NCBI Taxonomy" id="1795832"/>
    <lineage>
        <taxon>Bacteria</taxon>
        <taxon>Pseudomonadati</taxon>
        <taxon>Pseudomonadota</taxon>
        <taxon>Betaproteobacteria</taxon>
        <taxon>Neisseriales</taxon>
        <taxon>Neisseriaceae</taxon>
        <taxon>Eikenella</taxon>
    </lineage>
</organism>
<name>A0A1B6W0B3_9NEIS</name>
<dbReference type="EMBL" id="LXSQ01000007">
    <property type="protein sequence ID" value="OAM44069.1"/>
    <property type="molecule type" value="Genomic_DNA"/>
</dbReference>
<keyword evidence="2" id="KW-1185">Reference proteome</keyword>
<comment type="caution">
    <text evidence="1">The sequence shown here is derived from an EMBL/GenBank/DDBJ whole genome shotgun (WGS) entry which is preliminary data.</text>
</comment>
<evidence type="ECO:0000313" key="1">
    <source>
        <dbReference type="EMBL" id="OAM44069.1"/>
    </source>
</evidence>
<reference evidence="2" key="1">
    <citation type="submission" date="2016-05" db="EMBL/GenBank/DDBJ databases">
        <title>Draft genome of Corynebacterium afermentans subsp. afermentans LCDC 88199T.</title>
        <authorList>
            <person name="Bernier A.-M."/>
            <person name="Bernard K."/>
        </authorList>
    </citation>
    <scope>NUCLEOTIDE SEQUENCE [LARGE SCALE GENOMIC DNA]</scope>
    <source>
        <strain evidence="2">NML130454</strain>
    </source>
</reference>
<sequence>MSARQPNTANNCFFTQPYCFNRDNLTTINSFLDILFANYAKVLPIRVDLEIMQDYVSAYGYEELKLLFTRLRNNLRYNRRFEHYVSYLAKLEFTPLSSWHYHAYFFFDGQYVCDDYGYAAFICDYWRHTITQGRGRAYSSNLDNRIWDAERYELEGMLHGNTLEQPIHPNRNALGKVIDYRDAEMIWKLRQSAYYLAKEQPDHLTAKQHYAKRLRCLTTGQIPIKDGSGRKRKV</sequence>
<dbReference type="Proteomes" id="UP000077726">
    <property type="component" value="Unassembled WGS sequence"/>
</dbReference>
<dbReference type="RefSeq" id="WP_064089035.1">
    <property type="nucleotide sequence ID" value="NZ_LXSQ01000007.1"/>
</dbReference>
<gene>
    <name evidence="1" type="ORF">A7Q00_02270</name>
</gene>
<evidence type="ECO:0000313" key="2">
    <source>
        <dbReference type="Proteomes" id="UP000077726"/>
    </source>
</evidence>
<evidence type="ECO:0008006" key="3">
    <source>
        <dbReference type="Google" id="ProtNLM"/>
    </source>
</evidence>
<proteinExistence type="predicted"/>
<dbReference type="AlphaFoldDB" id="A0A1B6W0B3"/>
<protein>
    <recommendedName>
        <fullName evidence="3">Inovirus Gp2 family protein</fullName>
    </recommendedName>
</protein>